<accession>H1CY33</accession>
<evidence type="ECO:0000313" key="3">
    <source>
        <dbReference type="Proteomes" id="UP000003277"/>
    </source>
</evidence>
<dbReference type="HOGENOM" id="CLU_068835_1_0_9"/>
<dbReference type="eggNOG" id="COG1573">
    <property type="taxonomic scope" value="Bacteria"/>
</dbReference>
<dbReference type="Proteomes" id="UP000003277">
    <property type="component" value="Unassembled WGS sequence"/>
</dbReference>
<organism evidence="2 3">
    <name type="scientific">Dialister succinatiphilus YIT 11850</name>
    <dbReference type="NCBI Taxonomy" id="742743"/>
    <lineage>
        <taxon>Bacteria</taxon>
        <taxon>Bacillati</taxon>
        <taxon>Bacillota</taxon>
        <taxon>Negativicutes</taxon>
        <taxon>Veillonellales</taxon>
        <taxon>Veillonellaceae</taxon>
        <taxon>Dialister</taxon>
    </lineage>
</organism>
<dbReference type="RefSeq" id="WP_008858777.1">
    <property type="nucleotide sequence ID" value="NZ_JH591187.1"/>
</dbReference>
<proteinExistence type="predicted"/>
<dbReference type="OrthoDB" id="5290748at2"/>
<evidence type="ECO:0000259" key="1">
    <source>
        <dbReference type="Pfam" id="PF13566"/>
    </source>
</evidence>
<dbReference type="EMBL" id="ADLT01000008">
    <property type="protein sequence ID" value="EHO63800.1"/>
    <property type="molecule type" value="Genomic_DNA"/>
</dbReference>
<keyword evidence="3" id="KW-1185">Reference proteome</keyword>
<gene>
    <name evidence="2" type="ORF">HMPREF9453_00271</name>
</gene>
<dbReference type="InterPro" id="IPR023875">
    <property type="entry name" value="DNA_repair_put"/>
</dbReference>
<name>H1CY33_9FIRM</name>
<dbReference type="PATRIC" id="fig|742743.3.peg.275"/>
<dbReference type="AlphaFoldDB" id="H1CY33"/>
<feature type="domain" description="DUF4130" evidence="1">
    <location>
        <begin position="82"/>
        <end position="243"/>
    </location>
</feature>
<sequence>MYFFYDGTYVGFLTTVYEIYHHGTSHLEGILMEGGEVPLFGAQSIVITRLPDAEKVAAAFEKKCGKEAMRWMYRAFLSNEEGKEMKIFYFMKEGFKREKKIYTCRKEPWVQDILAMCREVGNEAEKFRGILRFSELDDGMLYAVMKPDHHILPLLAVHFQQRFSQKRWAIYDKGRREAAIYENGHLFMGMVEQEDQQVRYSGSEEDFRRLWKNYYRHMGIEERRNPRERRNFLPKKYWGLLTEMEDPYNRSDLPLKGEEKR</sequence>
<reference evidence="2 3" key="1">
    <citation type="submission" date="2011-11" db="EMBL/GenBank/DDBJ databases">
        <title>The Genome Sequence of Dialister succinatiphilus YIT 11850.</title>
        <authorList>
            <consortium name="The Broad Institute Genome Sequencing Platform"/>
            <person name="Earl A."/>
            <person name="Ward D."/>
            <person name="Feldgarden M."/>
            <person name="Gevers D."/>
            <person name="Morotomi M."/>
            <person name="Young S.K."/>
            <person name="Zeng Q."/>
            <person name="Gargeya S."/>
            <person name="Fitzgerald M."/>
            <person name="Haas B."/>
            <person name="Abouelleil A."/>
            <person name="Alvarado L."/>
            <person name="Arachchi H.M."/>
            <person name="Berlin A."/>
            <person name="Brown A."/>
            <person name="Chapman S.B."/>
            <person name="Dunbar C."/>
            <person name="Gearin G."/>
            <person name="Goldberg J."/>
            <person name="Griggs A."/>
            <person name="Gujja S."/>
            <person name="Heiman D."/>
            <person name="Howarth C."/>
            <person name="Lui A."/>
            <person name="MacDonald P.J.P."/>
            <person name="Montmayeur A."/>
            <person name="Murphy C."/>
            <person name="Neiman D."/>
            <person name="Pearson M."/>
            <person name="Priest M."/>
            <person name="Roberts A."/>
            <person name="Saif S."/>
            <person name="Shea T."/>
            <person name="Sisk P."/>
            <person name="Stolte C."/>
            <person name="Sykes S."/>
            <person name="Wortman J."/>
            <person name="Nusbaum C."/>
            <person name="Birren B."/>
        </authorList>
    </citation>
    <scope>NUCLEOTIDE SEQUENCE [LARGE SCALE GENOMIC DNA]</scope>
    <source>
        <strain evidence="2 3">YIT 11850</strain>
    </source>
</reference>
<evidence type="ECO:0000313" key="2">
    <source>
        <dbReference type="EMBL" id="EHO63800.1"/>
    </source>
</evidence>
<dbReference type="Pfam" id="PF13566">
    <property type="entry name" value="DUF4130"/>
    <property type="match status" value="1"/>
</dbReference>
<dbReference type="NCBIfam" id="TIGR03915">
    <property type="entry name" value="SAM_7_link_chp"/>
    <property type="match status" value="1"/>
</dbReference>
<dbReference type="InterPro" id="IPR025404">
    <property type="entry name" value="DUF4130"/>
</dbReference>
<protein>
    <recommendedName>
        <fullName evidence="1">DUF4130 domain-containing protein</fullName>
    </recommendedName>
</protein>
<comment type="caution">
    <text evidence="2">The sequence shown here is derived from an EMBL/GenBank/DDBJ whole genome shotgun (WGS) entry which is preliminary data.</text>
</comment>
<dbReference type="STRING" id="742743.HMPREF9453_00271"/>